<dbReference type="PANTHER" id="PTHR37467">
    <property type="entry name" value="EXPORTED CALCIUM-BINDING GLYCOPROTEIN-RELATED"/>
    <property type="match status" value="1"/>
</dbReference>
<proteinExistence type="predicted"/>
<sequence>MRKNQLSFSALWVPIFVTLLVIIPQSSHAAAVGIAIDKNHVSTKTREVDLEIYPTDTTYQMRIANNIDFKGAYWESIKTDKKWTLDFGAGTQTVYIQFRTRAKKESSVMFDTIRLDVPANMAVDFIMNKGERATNSRYVDLELQYSEGVESVALSNDAIFSGARFIPIQKNLKWIISPLSGEKFVYLRFRDANGATRTVSRSVMYTEPPYHLAEESLIKGDGDTVYYLGYDGQLHPYLHSVVYHSYNPNFNGVKHVSDQKLREYFIGEPVCMKPGTWLVKFQSLPRVYAVEPGCRLKPIRSEVEAFIYYGDRWAGRILEIAPAFEGFYTIEERTIYDREDDRDQDGVNKDTEESYGTSDQNGDSDNDRLSDFEEINYWYTDPTKKDTDGDGIYDGDEILLKRAPYGAGTISALPEGTYIPPQGSAVLDWWSKKQIYYQYHDGWTYYLSQSTADEAFVSNGLQRNFLLVPPFPLSLNIRDGWHIYSDSLQIRAPQATRYNTVTPL</sequence>
<accession>A0A2M6W2B7</accession>
<feature type="compositionally biased region" description="Basic and acidic residues" evidence="1">
    <location>
        <begin position="338"/>
        <end position="352"/>
    </location>
</feature>
<gene>
    <name evidence="3" type="ORF">COU33_00470</name>
</gene>
<comment type="caution">
    <text evidence="3">The sequence shown here is derived from an EMBL/GenBank/DDBJ whole genome shotgun (WGS) entry which is preliminary data.</text>
</comment>
<dbReference type="EMBL" id="PFBZ01000019">
    <property type="protein sequence ID" value="PIT86928.1"/>
    <property type="molecule type" value="Genomic_DNA"/>
</dbReference>
<organism evidence="3 4">
    <name type="scientific">Candidatus Magasanikbacteria bacterium CG10_big_fil_rev_8_21_14_0_10_43_6</name>
    <dbReference type="NCBI Taxonomy" id="1974650"/>
    <lineage>
        <taxon>Bacteria</taxon>
        <taxon>Candidatus Magasanikiibacteriota</taxon>
    </lineage>
</organism>
<feature type="signal peptide" evidence="2">
    <location>
        <begin position="1"/>
        <end position="29"/>
    </location>
</feature>
<dbReference type="InterPro" id="IPR053180">
    <property type="entry name" value="Ca-binding_acidic-repeat"/>
</dbReference>
<evidence type="ECO:0000256" key="1">
    <source>
        <dbReference type="SAM" id="MobiDB-lite"/>
    </source>
</evidence>
<feature type="chain" id="PRO_5014656552" evidence="2">
    <location>
        <begin position="30"/>
        <end position="504"/>
    </location>
</feature>
<dbReference type="PANTHER" id="PTHR37467:SF1">
    <property type="entry name" value="EXPORTED CALCIUM-BINDING GLYCOPROTEIN"/>
    <property type="match status" value="1"/>
</dbReference>
<feature type="region of interest" description="Disordered" evidence="1">
    <location>
        <begin position="338"/>
        <end position="369"/>
    </location>
</feature>
<evidence type="ECO:0000256" key="2">
    <source>
        <dbReference type="SAM" id="SignalP"/>
    </source>
</evidence>
<protein>
    <submittedName>
        <fullName evidence="3">Uncharacterized protein</fullName>
    </submittedName>
</protein>
<name>A0A2M6W2B7_9BACT</name>
<dbReference type="AlphaFoldDB" id="A0A2M6W2B7"/>
<evidence type="ECO:0000313" key="3">
    <source>
        <dbReference type="EMBL" id="PIT86928.1"/>
    </source>
</evidence>
<evidence type="ECO:0000313" key="4">
    <source>
        <dbReference type="Proteomes" id="UP000229362"/>
    </source>
</evidence>
<reference evidence="4" key="1">
    <citation type="submission" date="2017-09" db="EMBL/GenBank/DDBJ databases">
        <title>Depth-based differentiation of microbial function through sediment-hosted aquifers and enrichment of novel symbionts in the deep terrestrial subsurface.</title>
        <authorList>
            <person name="Probst A.J."/>
            <person name="Ladd B."/>
            <person name="Jarett J.K."/>
            <person name="Geller-Mcgrath D.E."/>
            <person name="Sieber C.M.K."/>
            <person name="Emerson J.B."/>
            <person name="Anantharaman K."/>
            <person name="Thomas B.C."/>
            <person name="Malmstrom R."/>
            <person name="Stieglmeier M."/>
            <person name="Klingl A."/>
            <person name="Woyke T."/>
            <person name="Ryan C.M."/>
            <person name="Banfield J.F."/>
        </authorList>
    </citation>
    <scope>NUCLEOTIDE SEQUENCE [LARGE SCALE GENOMIC DNA]</scope>
</reference>
<feature type="compositionally biased region" description="Polar residues" evidence="1">
    <location>
        <begin position="354"/>
        <end position="363"/>
    </location>
</feature>
<dbReference type="Proteomes" id="UP000229362">
    <property type="component" value="Unassembled WGS sequence"/>
</dbReference>
<keyword evidence="2" id="KW-0732">Signal</keyword>